<dbReference type="Proteomes" id="UP001629156">
    <property type="component" value="Unassembled WGS sequence"/>
</dbReference>
<organism evidence="2 3">
    <name type="scientific">Flavobacterium rhizosphaerae</name>
    <dbReference type="NCBI Taxonomy" id="3163298"/>
    <lineage>
        <taxon>Bacteria</taxon>
        <taxon>Pseudomonadati</taxon>
        <taxon>Bacteroidota</taxon>
        <taxon>Flavobacteriia</taxon>
        <taxon>Flavobacteriales</taxon>
        <taxon>Flavobacteriaceae</taxon>
        <taxon>Flavobacterium</taxon>
    </lineage>
</organism>
<dbReference type="RefSeq" id="WP_408085234.1">
    <property type="nucleotide sequence ID" value="NZ_JBELPZ010000010.1"/>
</dbReference>
<comment type="caution">
    <text evidence="2">The sequence shown here is derived from an EMBL/GenBank/DDBJ whole genome shotgun (WGS) entry which is preliminary data.</text>
</comment>
<protein>
    <submittedName>
        <fullName evidence="2">CoA-binding protein</fullName>
    </submittedName>
</protein>
<sequence length="121" mass="13609">METKKTLVMGASTEPTRYSYKAIKMLERAGHPVVAVGKKEGNLDGVTIEKGKVPFDGIDTVTLYLNPMNQAQYYDYIIGLNPKRVIFNPGTENPEFYDRLEQNNIEKEVGCTLVMLSIGQY</sequence>
<dbReference type="InterPro" id="IPR036291">
    <property type="entry name" value="NAD(P)-bd_dom_sf"/>
</dbReference>
<dbReference type="SUPFAM" id="SSF51735">
    <property type="entry name" value="NAD(P)-binding Rossmann-fold domains"/>
    <property type="match status" value="1"/>
</dbReference>
<reference evidence="2 3" key="1">
    <citation type="submission" date="2024-06" db="EMBL/GenBank/DDBJ databases">
        <authorList>
            <person name="Kaempfer P."/>
            <person name="Viver T."/>
        </authorList>
    </citation>
    <scope>NUCLEOTIDE SEQUENCE [LARGE SCALE GENOMIC DNA]</scope>
    <source>
        <strain evidence="2 3">ST-119</strain>
    </source>
</reference>
<accession>A0ABW8YXG3</accession>
<gene>
    <name evidence="2" type="ORF">ABS766_11145</name>
</gene>
<dbReference type="Pfam" id="PF13380">
    <property type="entry name" value="CoA_binding_2"/>
    <property type="match status" value="1"/>
</dbReference>
<evidence type="ECO:0000313" key="3">
    <source>
        <dbReference type="Proteomes" id="UP001629156"/>
    </source>
</evidence>
<feature type="domain" description="CoA-binding" evidence="1">
    <location>
        <begin position="4"/>
        <end position="116"/>
    </location>
</feature>
<dbReference type="EMBL" id="JBELPZ010000010">
    <property type="protein sequence ID" value="MFL9844974.1"/>
    <property type="molecule type" value="Genomic_DNA"/>
</dbReference>
<evidence type="ECO:0000313" key="2">
    <source>
        <dbReference type="EMBL" id="MFL9844974.1"/>
    </source>
</evidence>
<name>A0ABW8YXG3_9FLAO</name>
<proteinExistence type="predicted"/>
<keyword evidence="3" id="KW-1185">Reference proteome</keyword>
<evidence type="ECO:0000259" key="1">
    <source>
        <dbReference type="Pfam" id="PF13380"/>
    </source>
</evidence>
<dbReference type="Gene3D" id="3.40.50.720">
    <property type="entry name" value="NAD(P)-binding Rossmann-like Domain"/>
    <property type="match status" value="1"/>
</dbReference>
<dbReference type="InterPro" id="IPR003781">
    <property type="entry name" value="CoA-bd"/>
</dbReference>